<proteinExistence type="predicted"/>
<accession>A0A2T5ZYD8</accession>
<dbReference type="RefSeq" id="WP_107978920.1">
    <property type="nucleotide sequence ID" value="NZ_BMEZ01000056.1"/>
</dbReference>
<dbReference type="InterPro" id="IPR041459">
    <property type="entry name" value="MPTase-PolyVal"/>
</dbReference>
<evidence type="ECO:0000259" key="2">
    <source>
        <dbReference type="Pfam" id="PF18818"/>
    </source>
</evidence>
<dbReference type="EMBL" id="QBKN01000057">
    <property type="protein sequence ID" value="PTX36548.1"/>
    <property type="molecule type" value="Genomic_DNA"/>
</dbReference>
<dbReference type="AlphaFoldDB" id="A0A2T5ZYD8"/>
<evidence type="ECO:0000313" key="4">
    <source>
        <dbReference type="Proteomes" id="UP000244069"/>
    </source>
</evidence>
<feature type="domain" description="Polyvalent protein metallopeptidase" evidence="2">
    <location>
        <begin position="149"/>
        <end position="271"/>
    </location>
</feature>
<gene>
    <name evidence="3" type="ORF">C8N44_1576</name>
</gene>
<evidence type="ECO:0000313" key="3">
    <source>
        <dbReference type="EMBL" id="PTX36548.1"/>
    </source>
</evidence>
<protein>
    <submittedName>
        <fullName evidence="3">Antirestriction protein ArdC</fullName>
    </submittedName>
</protein>
<name>A0A2T5ZYD8_9RHOB</name>
<dbReference type="Pfam" id="PF18818">
    <property type="entry name" value="MPTase-PolyVal"/>
    <property type="match status" value="1"/>
</dbReference>
<organism evidence="3 4">
    <name type="scientific">Allosediminivita pacifica</name>
    <dbReference type="NCBI Taxonomy" id="1267769"/>
    <lineage>
        <taxon>Bacteria</taxon>
        <taxon>Pseudomonadati</taxon>
        <taxon>Pseudomonadota</taxon>
        <taxon>Alphaproteobacteria</taxon>
        <taxon>Rhodobacterales</taxon>
        <taxon>Paracoccaceae</taxon>
        <taxon>Allosediminivita</taxon>
    </lineage>
</organism>
<sequence length="294" mass="32307">MAKSDFDIYQHVTNQIIEAMEAGVSPWRKPWSGGEQGVSFPLRSNGEPYRGINVLMLWLAAHANGFGSAHWFTFKQAKELGAHVRKGQKSSTVVKYGTVERENDDGEAVAISYARAYRVFNADQIEGLPEDFYRRPEVQEDFGTRPLPEVDAFFQAVGARVTHGGARACYVPSEDRIQMPPVSAFISAQHYTATLCHEVTHWTGHRSRLDRFKMGSTKADYAREELIAEIGSCFLGARIGVEPTIDEAASYLDSWLGVLKEDKRAIFKAASAAQKAADFVLEAAAAGGASEIAA</sequence>
<feature type="domain" description="N-terminal" evidence="1">
    <location>
        <begin position="7"/>
        <end position="120"/>
    </location>
</feature>
<dbReference type="InterPro" id="IPR013610">
    <property type="entry name" value="ArdC_N"/>
</dbReference>
<evidence type="ECO:0000259" key="1">
    <source>
        <dbReference type="Pfam" id="PF08401"/>
    </source>
</evidence>
<keyword evidence="4" id="KW-1185">Reference proteome</keyword>
<dbReference type="OrthoDB" id="9792687at2"/>
<dbReference type="InterPro" id="IPR017113">
    <property type="entry name" value="Antirestriction_ArdC"/>
</dbReference>
<dbReference type="PIRSF" id="PIRSF037112">
    <property type="entry name" value="Antirestriction_ArdC"/>
    <property type="match status" value="1"/>
</dbReference>
<reference evidence="3 4" key="1">
    <citation type="submission" date="2018-04" db="EMBL/GenBank/DDBJ databases">
        <title>Genomic Encyclopedia of Archaeal and Bacterial Type Strains, Phase II (KMG-II): from individual species to whole genera.</title>
        <authorList>
            <person name="Goeker M."/>
        </authorList>
    </citation>
    <scope>NUCLEOTIDE SEQUENCE [LARGE SCALE GENOMIC DNA]</scope>
    <source>
        <strain evidence="3 4">DSM 29329</strain>
    </source>
</reference>
<comment type="caution">
    <text evidence="3">The sequence shown here is derived from an EMBL/GenBank/DDBJ whole genome shotgun (WGS) entry which is preliminary data.</text>
</comment>
<dbReference type="GO" id="GO:0003697">
    <property type="term" value="F:single-stranded DNA binding"/>
    <property type="evidence" value="ECO:0007669"/>
    <property type="project" value="InterPro"/>
</dbReference>
<dbReference type="Proteomes" id="UP000244069">
    <property type="component" value="Unassembled WGS sequence"/>
</dbReference>
<dbReference type="Pfam" id="PF08401">
    <property type="entry name" value="ArdcN"/>
    <property type="match status" value="1"/>
</dbReference>